<protein>
    <recommendedName>
        <fullName evidence="2">shikimate dehydrogenase (NADP(+))</fullName>
        <ecNumber evidence="2">1.1.1.25</ecNumber>
    </recommendedName>
</protein>
<dbReference type="SUPFAM" id="SSF53223">
    <property type="entry name" value="Aminoacid dehydrogenase-like, N-terminal domain"/>
    <property type="match status" value="1"/>
</dbReference>
<dbReference type="InterPro" id="IPR010110">
    <property type="entry name" value="Shikimate_DH_AroM-type"/>
</dbReference>
<keyword evidence="3" id="KW-0028">Amino-acid biosynthesis</keyword>
<keyword evidence="8" id="KW-0560">Oxidoreductase</keyword>
<dbReference type="Pfam" id="PF08501">
    <property type="entry name" value="Shikimate_dh_N"/>
    <property type="match status" value="1"/>
</dbReference>
<dbReference type="Pfam" id="PF18317">
    <property type="entry name" value="SDH_C"/>
    <property type="match status" value="1"/>
</dbReference>
<gene>
    <name evidence="8" type="primary">aroE</name>
    <name evidence="8" type="ORF">CPPEL_05280</name>
</gene>
<dbReference type="InterPro" id="IPR006151">
    <property type="entry name" value="Shikm_DH/Glu-tRNA_Rdtase"/>
</dbReference>
<dbReference type="OrthoDB" id="9776868at2"/>
<evidence type="ECO:0000313" key="9">
    <source>
        <dbReference type="Proteomes" id="UP000271426"/>
    </source>
</evidence>
<evidence type="ECO:0000259" key="5">
    <source>
        <dbReference type="Pfam" id="PF01488"/>
    </source>
</evidence>
<dbReference type="GO" id="GO:0005829">
    <property type="term" value="C:cytosol"/>
    <property type="evidence" value="ECO:0007669"/>
    <property type="project" value="TreeGrafter"/>
</dbReference>
<comment type="pathway">
    <text evidence="1">Metabolic intermediate biosynthesis; chorismate biosynthesis; chorismate from D-erythrose 4-phosphate and phosphoenolpyruvate: step 4/7.</text>
</comment>
<dbReference type="InterPro" id="IPR046346">
    <property type="entry name" value="Aminoacid_DH-like_N_sf"/>
</dbReference>
<evidence type="ECO:0000259" key="6">
    <source>
        <dbReference type="Pfam" id="PF08501"/>
    </source>
</evidence>
<reference evidence="8 9" key="1">
    <citation type="submission" date="2018-11" db="EMBL/GenBank/DDBJ databases">
        <authorList>
            <person name="Kleinhagauer T."/>
            <person name="Glaeser S.P."/>
            <person name="Spergser J."/>
            <person name="Ruckert C."/>
            <person name="Kaempfer P."/>
            <person name="Busse H.-J."/>
        </authorList>
    </citation>
    <scope>NUCLEOTIDE SEQUENCE [LARGE SCALE GENOMIC DNA]</scope>
    <source>
        <strain evidence="8 9">812CH</strain>
    </source>
</reference>
<evidence type="ECO:0000256" key="1">
    <source>
        <dbReference type="ARBA" id="ARBA00004871"/>
    </source>
</evidence>
<dbReference type="PANTHER" id="PTHR21089:SF1">
    <property type="entry name" value="BIFUNCTIONAL 3-DEHYDROQUINATE DEHYDRATASE_SHIKIMATE DEHYDROGENASE, CHLOROPLASTIC"/>
    <property type="match status" value="1"/>
</dbReference>
<dbReference type="SUPFAM" id="SSF51735">
    <property type="entry name" value="NAD(P)-binding Rossmann-fold domains"/>
    <property type="match status" value="1"/>
</dbReference>
<feature type="domain" description="Shikimate dehydrogenase substrate binding N-terminal" evidence="6">
    <location>
        <begin position="17"/>
        <end position="99"/>
    </location>
</feature>
<dbReference type="EMBL" id="CP033898">
    <property type="protein sequence ID" value="AZA09176.1"/>
    <property type="molecule type" value="Genomic_DNA"/>
</dbReference>
<dbReference type="NCBIfam" id="TIGR01809">
    <property type="entry name" value="Shik-DH-AROM"/>
    <property type="match status" value="1"/>
</dbReference>
<dbReference type="GO" id="GO:0019632">
    <property type="term" value="P:shikimate metabolic process"/>
    <property type="evidence" value="ECO:0007669"/>
    <property type="project" value="TreeGrafter"/>
</dbReference>
<dbReference type="RefSeq" id="WP_123960137.1">
    <property type="nucleotide sequence ID" value="NZ_CP033898.1"/>
</dbReference>
<feature type="domain" description="Quinate/shikimate 5-dehydrogenase/glutamyl-tRNA reductase" evidence="5">
    <location>
        <begin position="126"/>
        <end position="215"/>
    </location>
</feature>
<evidence type="ECO:0000259" key="7">
    <source>
        <dbReference type="Pfam" id="PF18317"/>
    </source>
</evidence>
<feature type="domain" description="SDH C-terminal" evidence="7">
    <location>
        <begin position="245"/>
        <end position="275"/>
    </location>
</feature>
<dbReference type="AlphaFoldDB" id="A0A3G6IU28"/>
<dbReference type="GO" id="GO:0004764">
    <property type="term" value="F:shikimate 3-dehydrogenase (NADP+) activity"/>
    <property type="evidence" value="ECO:0007669"/>
    <property type="project" value="UniProtKB-EC"/>
</dbReference>
<keyword evidence="9" id="KW-1185">Reference proteome</keyword>
<dbReference type="Proteomes" id="UP000271426">
    <property type="component" value="Chromosome"/>
</dbReference>
<dbReference type="GO" id="GO:0009073">
    <property type="term" value="P:aromatic amino acid family biosynthetic process"/>
    <property type="evidence" value="ECO:0007669"/>
    <property type="project" value="UniProtKB-KW"/>
</dbReference>
<dbReference type="GO" id="GO:0050661">
    <property type="term" value="F:NADP binding"/>
    <property type="evidence" value="ECO:0007669"/>
    <property type="project" value="TreeGrafter"/>
</dbReference>
<dbReference type="Gene3D" id="3.40.50.10860">
    <property type="entry name" value="Leucine Dehydrogenase, chain A, domain 1"/>
    <property type="match status" value="1"/>
</dbReference>
<dbReference type="NCBIfam" id="NF001311">
    <property type="entry name" value="PRK00258.1-3"/>
    <property type="match status" value="1"/>
</dbReference>
<organism evidence="8 9">
    <name type="scientific">Corynebacterium pseudopelargi</name>
    <dbReference type="NCBI Taxonomy" id="2080757"/>
    <lineage>
        <taxon>Bacteria</taxon>
        <taxon>Bacillati</taxon>
        <taxon>Actinomycetota</taxon>
        <taxon>Actinomycetes</taxon>
        <taxon>Mycobacteriales</taxon>
        <taxon>Corynebacteriaceae</taxon>
        <taxon>Corynebacterium</taxon>
    </lineage>
</organism>
<dbReference type="UniPathway" id="UPA00053">
    <property type="reaction ID" value="UER00087"/>
</dbReference>
<dbReference type="KEGG" id="cpso:CPPEL_05280"/>
<name>A0A3G6IU28_9CORY</name>
<proteinExistence type="predicted"/>
<evidence type="ECO:0000256" key="3">
    <source>
        <dbReference type="ARBA" id="ARBA00023141"/>
    </source>
</evidence>
<accession>A0A3G6IU28</accession>
<dbReference type="Gene3D" id="3.40.50.720">
    <property type="entry name" value="NAD(P)-binding Rossmann-like Domain"/>
    <property type="match status" value="1"/>
</dbReference>
<dbReference type="InterPro" id="IPR022893">
    <property type="entry name" value="Shikimate_DH_fam"/>
</dbReference>
<dbReference type="InterPro" id="IPR041121">
    <property type="entry name" value="SDH_C"/>
</dbReference>
<dbReference type="InterPro" id="IPR036291">
    <property type="entry name" value="NAD(P)-bd_dom_sf"/>
</dbReference>
<evidence type="ECO:0000256" key="2">
    <source>
        <dbReference type="ARBA" id="ARBA00012962"/>
    </source>
</evidence>
<dbReference type="Pfam" id="PF01488">
    <property type="entry name" value="Shikimate_DH"/>
    <property type="match status" value="1"/>
</dbReference>
<dbReference type="GO" id="GO:0009423">
    <property type="term" value="P:chorismate biosynthetic process"/>
    <property type="evidence" value="ECO:0007669"/>
    <property type="project" value="UniProtKB-UniPathway"/>
</dbReference>
<evidence type="ECO:0000313" key="8">
    <source>
        <dbReference type="EMBL" id="AZA09176.1"/>
    </source>
</evidence>
<dbReference type="PANTHER" id="PTHR21089">
    <property type="entry name" value="SHIKIMATE DEHYDROGENASE"/>
    <property type="match status" value="1"/>
</dbReference>
<sequence>MNQQRVEEPSITHKAVVLGSPIEHSRSPLLHNTGYQALGMDHWHYERKECSAEQLPGLLDQLDQRYRGCSVTMPAKFAALEAATAISQRAQAIGSANTLVRQDGGWFADNTDVDGVQGALQELSGGSFDATRAVIIGAGGTARPALYALASLGVRSVVVLNRSDRKEEFRDLVQQLGIDLEFQPMAELNAAVDAAEVLVSTVPSHAIANQAEAIARIPLVDVIYDPWPTPLMLAAKAQQVPYVGGHVMLAEQAYGQFEQFTGQPAPKQAMRSALERDLGIS</sequence>
<dbReference type="InterPro" id="IPR013708">
    <property type="entry name" value="Shikimate_DH-bd_N"/>
</dbReference>
<evidence type="ECO:0000256" key="4">
    <source>
        <dbReference type="ARBA" id="ARBA00049442"/>
    </source>
</evidence>
<dbReference type="CDD" id="cd01065">
    <property type="entry name" value="NAD_bind_Shikimate_DH"/>
    <property type="match status" value="1"/>
</dbReference>
<dbReference type="EC" id="1.1.1.25" evidence="2"/>
<keyword evidence="3" id="KW-0057">Aromatic amino acid biosynthesis</keyword>
<comment type="catalytic activity">
    <reaction evidence="4">
        <text>shikimate + NADP(+) = 3-dehydroshikimate + NADPH + H(+)</text>
        <dbReference type="Rhea" id="RHEA:17737"/>
        <dbReference type="ChEBI" id="CHEBI:15378"/>
        <dbReference type="ChEBI" id="CHEBI:16630"/>
        <dbReference type="ChEBI" id="CHEBI:36208"/>
        <dbReference type="ChEBI" id="CHEBI:57783"/>
        <dbReference type="ChEBI" id="CHEBI:58349"/>
        <dbReference type="EC" id="1.1.1.25"/>
    </reaction>
</comment>